<name>A0AAE6IIQ5_LEUCA</name>
<dbReference type="GeneID" id="61186508"/>
<proteinExistence type="predicted"/>
<reference evidence="1 2" key="1">
    <citation type="submission" date="2019-06" db="EMBL/GenBank/DDBJ databases">
        <title>Genome analyses of bacteria isolated from kimchi.</title>
        <authorList>
            <person name="Lee S."/>
            <person name="Ahn S."/>
            <person name="Roh S."/>
        </authorList>
    </citation>
    <scope>NUCLEOTIDE SEQUENCE [LARGE SCALE GENOMIC DNA]</scope>
    <source>
        <strain evidence="1 2">CBA3620</strain>
    </source>
</reference>
<evidence type="ECO:0000313" key="1">
    <source>
        <dbReference type="EMBL" id="QEA33010.1"/>
    </source>
</evidence>
<organism evidence="1 2">
    <name type="scientific">Leuconostoc carnosum</name>
    <dbReference type="NCBI Taxonomy" id="1252"/>
    <lineage>
        <taxon>Bacteria</taxon>
        <taxon>Bacillati</taxon>
        <taxon>Bacillota</taxon>
        <taxon>Bacilli</taxon>
        <taxon>Lactobacillales</taxon>
        <taxon>Lactobacillaceae</taxon>
        <taxon>Leuconostoc</taxon>
    </lineage>
</organism>
<dbReference type="Proteomes" id="UP000321332">
    <property type="component" value="Chromosome"/>
</dbReference>
<protein>
    <submittedName>
        <fullName evidence="1">Uncharacterized protein</fullName>
    </submittedName>
</protein>
<evidence type="ECO:0000313" key="2">
    <source>
        <dbReference type="Proteomes" id="UP000321332"/>
    </source>
</evidence>
<dbReference type="AlphaFoldDB" id="A0AAE6IIQ5"/>
<sequence length="138" mass="15798">MKKTILLSIFYILVGLVFGIFTEKYILNTYINSKSSTNFAIPIAKYKVVDEGSRKYFGDTLEIGKDKMTSEKKQKWNVISSHQDNNKGIIVFQKSNQNTGNIYNIYHNKKKKEFKLVHVIGGQESKSSIVLQNKDVAK</sequence>
<dbReference type="RefSeq" id="WP_014974066.1">
    <property type="nucleotide sequence ID" value="NZ_CP042374.1"/>
</dbReference>
<dbReference type="EMBL" id="CP042374">
    <property type="protein sequence ID" value="QEA33010.1"/>
    <property type="molecule type" value="Genomic_DNA"/>
</dbReference>
<accession>A0AAE6IIQ5</accession>
<gene>
    <name evidence="1" type="ORF">FGL89_02050</name>
</gene>